<evidence type="ECO:0008006" key="3">
    <source>
        <dbReference type="Google" id="ProtNLM"/>
    </source>
</evidence>
<dbReference type="Proteomes" id="UP000005709">
    <property type="component" value="Unassembled WGS sequence"/>
</dbReference>
<dbReference type="OrthoDB" id="5363753at2"/>
<name>C8PJU1_9BACT</name>
<dbReference type="RefSeq" id="WP_005872229.1">
    <property type="nucleotide sequence ID" value="NZ_ACYG01000027.1"/>
</dbReference>
<evidence type="ECO:0000313" key="2">
    <source>
        <dbReference type="Proteomes" id="UP000005709"/>
    </source>
</evidence>
<comment type="caution">
    <text evidence="1">The sequence shown here is derived from an EMBL/GenBank/DDBJ whole genome shotgun (WGS) entry which is preliminary data.</text>
</comment>
<accession>C8PJU1</accession>
<dbReference type="EMBL" id="ACYG01000027">
    <property type="protein sequence ID" value="EEV17196.1"/>
    <property type="molecule type" value="Genomic_DNA"/>
</dbReference>
<dbReference type="AlphaFoldDB" id="C8PJU1"/>
<gene>
    <name evidence="1" type="ORF">CAMGR0001_1492</name>
</gene>
<organism evidence="1 2">
    <name type="scientific">Campylobacter gracilis RM3268</name>
    <dbReference type="NCBI Taxonomy" id="553220"/>
    <lineage>
        <taxon>Bacteria</taxon>
        <taxon>Pseudomonadati</taxon>
        <taxon>Campylobacterota</taxon>
        <taxon>Epsilonproteobacteria</taxon>
        <taxon>Campylobacterales</taxon>
        <taxon>Campylobacteraceae</taxon>
        <taxon>Campylobacter</taxon>
    </lineage>
</organism>
<protein>
    <recommendedName>
        <fullName evidence="3">Type I secretion target GGXGXDXXX repeat (2 copies)</fullName>
    </recommendedName>
</protein>
<proteinExistence type="predicted"/>
<dbReference type="STRING" id="824.CGRAC_0749"/>
<keyword evidence="2" id="KW-1185">Reference proteome</keyword>
<evidence type="ECO:0000313" key="1">
    <source>
        <dbReference type="EMBL" id="EEV17196.1"/>
    </source>
</evidence>
<reference evidence="1 2" key="1">
    <citation type="submission" date="2009-07" db="EMBL/GenBank/DDBJ databases">
        <authorList>
            <person name="Madupu R."/>
            <person name="Sebastian Y."/>
            <person name="Durkin A.S."/>
            <person name="Torralba M."/>
            <person name="Methe B."/>
            <person name="Sutton G.G."/>
            <person name="Strausberg R.L."/>
            <person name="Nelson K.E."/>
        </authorList>
    </citation>
    <scope>NUCLEOTIDE SEQUENCE [LARGE SCALE GENOMIC DNA]</scope>
    <source>
        <strain evidence="1 2">RM3268</strain>
    </source>
</reference>
<sequence>MSRELVAKQELDKAEVRLRKNSDLVRQLTELLKDALSGADMSLNGLQRYIEINGKKYTKAQLDELGKKPRYAGIGKALAGIADDYADGQSFGHTVVGAAVDFGLIAITKFIHVVGWITLWYDIGNLLDKLDGKDSGIFDLRKQVQNLWDKITGDGLSDIDMNALQKGILKVTMPDKTAYARPLSSIFFPYEVTPSGLLTGDYKDDVLLGGYGDDTLMGKGSGDLLIGGYENGKTNYKSFQRV</sequence>